<reference evidence="1 2" key="1">
    <citation type="submission" date="2017-01" db="EMBL/GenBank/DDBJ databases">
        <title>Genomic analysis of Xuhuaishuia manganoxidans DY6-4.</title>
        <authorList>
            <person name="Wang X."/>
        </authorList>
    </citation>
    <scope>NUCLEOTIDE SEQUENCE [LARGE SCALE GENOMIC DNA]</scope>
    <source>
        <strain evidence="1 2">DY6-4</strain>
    </source>
</reference>
<organism evidence="1 2">
    <name type="scientific">Brevirhabdus pacifica</name>
    <dbReference type="NCBI Taxonomy" id="1267768"/>
    <lineage>
        <taxon>Bacteria</taxon>
        <taxon>Pseudomonadati</taxon>
        <taxon>Pseudomonadota</taxon>
        <taxon>Alphaproteobacteria</taxon>
        <taxon>Rhodobacterales</taxon>
        <taxon>Paracoccaceae</taxon>
        <taxon>Brevirhabdus</taxon>
    </lineage>
</organism>
<dbReference type="Gene3D" id="3.40.190.10">
    <property type="entry name" value="Periplasmic binding protein-like II"/>
    <property type="match status" value="1"/>
</dbReference>
<dbReference type="Proteomes" id="UP000187266">
    <property type="component" value="Chromosome"/>
</dbReference>
<dbReference type="AlphaFoldDB" id="A0A1U7DFS3"/>
<dbReference type="RefSeq" id="WP_076978773.1">
    <property type="nucleotide sequence ID" value="NZ_CP019124.1"/>
</dbReference>
<dbReference type="SUPFAM" id="SSF53850">
    <property type="entry name" value="Periplasmic binding protein-like II"/>
    <property type="match status" value="1"/>
</dbReference>
<evidence type="ECO:0000313" key="2">
    <source>
        <dbReference type="Proteomes" id="UP000187266"/>
    </source>
</evidence>
<name>A0A1U7DFS3_9RHOB</name>
<proteinExistence type="predicted"/>
<keyword evidence="2" id="KW-1185">Reference proteome</keyword>
<dbReference type="OrthoDB" id="8689594at2"/>
<sequence length="328" mass="36852">MLNLSLATWDHDRVMALHDGRVTVPGVSFESHVEPTSKLFPLAVQEARYDVTELSVSSYALQVSRGECEYTAIPAFISRAFRHSGFFGRRGSGVESPADLAGRRVGVPEYQMTAALWMRGILADEYGVDNSAIHWRTGALDAGVRRERLELALPPGMVVEPITEGDTLQDMLLRGEIDGLLAPKPPRAFLDGNPDLVRLLPDFAEQERAYHQRTGFFPLMHLVAVRKSIVEEHPWLPRALYDGFVAARDLALKRLEDVWLGNANRLSLPWLNETMEKTRAAMGPDFWRYGFAANRAELDAVCRYSFDQHLAARRLAPEDLIHPSMQES</sequence>
<evidence type="ECO:0000313" key="1">
    <source>
        <dbReference type="EMBL" id="APX88749.1"/>
    </source>
</evidence>
<protein>
    <submittedName>
        <fullName evidence="1">4,5-dihydroxyphthalate decarboxylase</fullName>
    </submittedName>
</protein>
<dbReference type="STRING" id="1267768.BV394_02545"/>
<accession>A0A2M9DG29</accession>
<dbReference type="EMBL" id="CP019124">
    <property type="protein sequence ID" value="APX88749.1"/>
    <property type="molecule type" value="Genomic_DNA"/>
</dbReference>
<gene>
    <name evidence="1" type="ORF">BV394_02545</name>
</gene>
<accession>A0A1U7DFS3</accession>